<keyword evidence="8 11" id="KW-0328">Glycosyltransferase</keyword>
<evidence type="ECO:0000256" key="9">
    <source>
        <dbReference type="ARBA" id="ARBA00022679"/>
    </source>
</evidence>
<gene>
    <name evidence="11" type="primary">apt</name>
    <name evidence="13" type="ORF">L613_000900000370</name>
</gene>
<dbReference type="InterPro" id="IPR029057">
    <property type="entry name" value="PRTase-like"/>
</dbReference>
<dbReference type="Proteomes" id="UP000321583">
    <property type="component" value="Unassembled WGS sequence"/>
</dbReference>
<dbReference type="EMBL" id="VLJS01000124">
    <property type="protein sequence ID" value="TWH02756.1"/>
    <property type="molecule type" value="Genomic_DNA"/>
</dbReference>
<evidence type="ECO:0000313" key="13">
    <source>
        <dbReference type="EMBL" id="TWH02756.1"/>
    </source>
</evidence>
<dbReference type="GO" id="GO:0003999">
    <property type="term" value="F:adenine phosphoribosyltransferase activity"/>
    <property type="evidence" value="ECO:0007669"/>
    <property type="project" value="UniProtKB-UniRule"/>
</dbReference>
<keyword evidence="14" id="KW-1185">Reference proteome</keyword>
<evidence type="ECO:0000256" key="2">
    <source>
        <dbReference type="ARBA" id="ARBA00004496"/>
    </source>
</evidence>
<dbReference type="SUPFAM" id="SSF53271">
    <property type="entry name" value="PRTase-like"/>
    <property type="match status" value="1"/>
</dbReference>
<dbReference type="HAMAP" id="MF_00004">
    <property type="entry name" value="Aden_phosphoribosyltr"/>
    <property type="match status" value="1"/>
</dbReference>
<evidence type="ECO:0000256" key="4">
    <source>
        <dbReference type="ARBA" id="ARBA00008391"/>
    </source>
</evidence>
<accession>A0A562CZ49</accession>
<keyword evidence="10 11" id="KW-0660">Purine salvage</keyword>
<dbReference type="NCBIfam" id="NF002636">
    <property type="entry name" value="PRK02304.1-5"/>
    <property type="match status" value="1"/>
</dbReference>
<comment type="similarity">
    <text evidence="4 11">Belongs to the purine/pyrimidine phosphoribosyltransferase family.</text>
</comment>
<dbReference type="AlphaFoldDB" id="A0A562CZ49"/>
<dbReference type="NCBIfam" id="NF002634">
    <property type="entry name" value="PRK02304.1-3"/>
    <property type="match status" value="1"/>
</dbReference>
<feature type="domain" description="Phosphoribosyltransferase" evidence="12">
    <location>
        <begin position="62"/>
        <end position="160"/>
    </location>
</feature>
<sequence>MSATVAEPATQPAWASLVREIPDFPSPGIVFRDICPLLADAEGLAAMLDDLAAPWRGVAIGLVAGIEARGFILGAALAPLLGAGFLPLRKPGKLPGPVVEEQYALEYGSDRLQLQAGAVAPGTRVLLVDDVLATGGTLAAAARLLAQQQARVVGAGVLMELVALGGRARWEIDAPLVALLRH</sequence>
<comment type="subunit">
    <text evidence="5 11">Homodimer.</text>
</comment>
<dbReference type="InterPro" id="IPR000836">
    <property type="entry name" value="PRTase_dom"/>
</dbReference>
<comment type="subcellular location">
    <subcellularLocation>
        <location evidence="2 11">Cytoplasm</location>
    </subcellularLocation>
</comment>
<dbReference type="GO" id="GO:0006166">
    <property type="term" value="P:purine ribonucleoside salvage"/>
    <property type="evidence" value="ECO:0007669"/>
    <property type="project" value="UniProtKB-KW"/>
</dbReference>
<dbReference type="PANTHER" id="PTHR11776">
    <property type="entry name" value="ADENINE PHOSPHORIBOSYLTRANSFERASE"/>
    <property type="match status" value="1"/>
</dbReference>
<evidence type="ECO:0000256" key="10">
    <source>
        <dbReference type="ARBA" id="ARBA00022726"/>
    </source>
</evidence>
<comment type="caution">
    <text evidence="13">The sequence shown here is derived from an EMBL/GenBank/DDBJ whole genome shotgun (WGS) entry which is preliminary data.</text>
</comment>
<dbReference type="Pfam" id="PF00156">
    <property type="entry name" value="Pribosyltran"/>
    <property type="match status" value="1"/>
</dbReference>
<dbReference type="OrthoDB" id="9803963at2"/>
<evidence type="ECO:0000256" key="7">
    <source>
        <dbReference type="ARBA" id="ARBA00022490"/>
    </source>
</evidence>
<proteinExistence type="inferred from homology"/>
<evidence type="ECO:0000256" key="11">
    <source>
        <dbReference type="HAMAP-Rule" id="MF_00004"/>
    </source>
</evidence>
<evidence type="ECO:0000256" key="1">
    <source>
        <dbReference type="ARBA" id="ARBA00000868"/>
    </source>
</evidence>
<protein>
    <recommendedName>
        <fullName evidence="6 11">Adenine phosphoribosyltransferase</fullName>
        <shortName evidence="11">APRT</shortName>
        <ecNumber evidence="6 11">2.4.2.7</ecNumber>
    </recommendedName>
</protein>
<evidence type="ECO:0000256" key="5">
    <source>
        <dbReference type="ARBA" id="ARBA00011738"/>
    </source>
</evidence>
<dbReference type="InterPro" id="IPR005764">
    <property type="entry name" value="Ade_phspho_trans"/>
</dbReference>
<dbReference type="PANTHER" id="PTHR11776:SF7">
    <property type="entry name" value="PHOSPHORIBOSYLTRANSFERASE DOMAIN-CONTAINING PROTEIN"/>
    <property type="match status" value="1"/>
</dbReference>
<dbReference type="RefSeq" id="WP_028915583.1">
    <property type="nucleotide sequence ID" value="NZ_VLJS01000124.1"/>
</dbReference>
<dbReference type="GO" id="GO:0044209">
    <property type="term" value="P:AMP salvage"/>
    <property type="evidence" value="ECO:0007669"/>
    <property type="project" value="UniProtKB-UniRule"/>
</dbReference>
<evidence type="ECO:0000256" key="8">
    <source>
        <dbReference type="ARBA" id="ARBA00022676"/>
    </source>
</evidence>
<comment type="pathway">
    <text evidence="3 11">Purine metabolism; AMP biosynthesis via salvage pathway; AMP from adenine: step 1/1.</text>
</comment>
<keyword evidence="7 11" id="KW-0963">Cytoplasm</keyword>
<keyword evidence="9 11" id="KW-0808">Transferase</keyword>
<dbReference type="CDD" id="cd06223">
    <property type="entry name" value="PRTases_typeI"/>
    <property type="match status" value="1"/>
</dbReference>
<evidence type="ECO:0000256" key="6">
    <source>
        <dbReference type="ARBA" id="ARBA00011893"/>
    </source>
</evidence>
<evidence type="ECO:0000256" key="3">
    <source>
        <dbReference type="ARBA" id="ARBA00004659"/>
    </source>
</evidence>
<dbReference type="GO" id="GO:0005737">
    <property type="term" value="C:cytoplasm"/>
    <property type="evidence" value="ECO:0007669"/>
    <property type="project" value="UniProtKB-SubCell"/>
</dbReference>
<dbReference type="EC" id="2.4.2.7" evidence="6 11"/>
<comment type="function">
    <text evidence="11">Catalyzes a salvage reaction resulting in the formation of AMP, that is energically less costly than de novo synthesis.</text>
</comment>
<comment type="catalytic activity">
    <reaction evidence="1 11">
        <text>AMP + diphosphate = 5-phospho-alpha-D-ribose 1-diphosphate + adenine</text>
        <dbReference type="Rhea" id="RHEA:16609"/>
        <dbReference type="ChEBI" id="CHEBI:16708"/>
        <dbReference type="ChEBI" id="CHEBI:33019"/>
        <dbReference type="ChEBI" id="CHEBI:58017"/>
        <dbReference type="ChEBI" id="CHEBI:456215"/>
        <dbReference type="EC" id="2.4.2.7"/>
    </reaction>
</comment>
<name>A0A562CZ49_9GAMM</name>
<evidence type="ECO:0000313" key="14">
    <source>
        <dbReference type="Proteomes" id="UP000321583"/>
    </source>
</evidence>
<dbReference type="GO" id="GO:0006168">
    <property type="term" value="P:adenine salvage"/>
    <property type="evidence" value="ECO:0007669"/>
    <property type="project" value="InterPro"/>
</dbReference>
<reference evidence="13 14" key="1">
    <citation type="submission" date="2019-07" db="EMBL/GenBank/DDBJ databases">
        <title>Genome sequencing of lignin-degrading bacterial isolates.</title>
        <authorList>
            <person name="Gladden J."/>
        </authorList>
    </citation>
    <scope>NUCLEOTIDE SEQUENCE [LARGE SCALE GENOMIC DNA]</scope>
    <source>
        <strain evidence="13 14">J19</strain>
    </source>
</reference>
<dbReference type="Gene3D" id="3.40.50.2020">
    <property type="match status" value="1"/>
</dbReference>
<dbReference type="FunFam" id="3.40.50.2020:FF:000021">
    <property type="entry name" value="Adenine phosphoribosyltransferase"/>
    <property type="match status" value="1"/>
</dbReference>
<dbReference type="InterPro" id="IPR050120">
    <property type="entry name" value="Adenine_PRTase"/>
</dbReference>
<organism evidence="13 14">
    <name type="scientific">Pseudoxanthomonas taiwanensis J19</name>
    <dbReference type="NCBI Taxonomy" id="935569"/>
    <lineage>
        <taxon>Bacteria</taxon>
        <taxon>Pseudomonadati</taxon>
        <taxon>Pseudomonadota</taxon>
        <taxon>Gammaproteobacteria</taxon>
        <taxon>Lysobacterales</taxon>
        <taxon>Lysobacteraceae</taxon>
        <taxon>Pseudoxanthomonas</taxon>
    </lineage>
</organism>
<dbReference type="UniPathway" id="UPA00588">
    <property type="reaction ID" value="UER00646"/>
</dbReference>
<evidence type="ECO:0000259" key="12">
    <source>
        <dbReference type="Pfam" id="PF00156"/>
    </source>
</evidence>